<keyword evidence="1" id="KW-0472">Membrane</keyword>
<reference evidence="4 5" key="1">
    <citation type="journal article" date="2022" name="Int. J. Syst. Evol. Microbiol.">
        <title>Pseudomonas aegrilactucae sp. nov. and Pseudomonas morbosilactucae sp. nov., pathogens causing bacterial rot of lettuce in Japan.</title>
        <authorList>
            <person name="Sawada H."/>
            <person name="Fujikawa T."/>
            <person name="Satou M."/>
        </authorList>
    </citation>
    <scope>NUCLEOTIDE SEQUENCE [LARGE SCALE GENOMIC DNA]</scope>
    <source>
        <strain evidence="2 4">MAFF 302030</strain>
        <strain evidence="3 5">MAFF 302046</strain>
    </source>
</reference>
<keyword evidence="5" id="KW-1185">Reference proteome</keyword>
<evidence type="ECO:0000313" key="5">
    <source>
        <dbReference type="Proteomes" id="UP001155163"/>
    </source>
</evidence>
<feature type="transmembrane region" description="Helical" evidence="1">
    <location>
        <begin position="92"/>
        <end position="108"/>
    </location>
</feature>
<evidence type="ECO:0000313" key="2">
    <source>
        <dbReference type="EMBL" id="MCK9796738.1"/>
    </source>
</evidence>
<accession>A0A9X1YQZ5</accession>
<gene>
    <name evidence="2" type="ORF">M1B34_03005</name>
    <name evidence="3" type="ORF">M1B35_05505</name>
</gene>
<evidence type="ECO:0000256" key="1">
    <source>
        <dbReference type="SAM" id="Phobius"/>
    </source>
</evidence>
<sequence length="147" mass="15814">MTRDTSPGQHAASAAPGRPHDALIRVLTALLAHGLAVALFYLAHLFGVPIYRHLFGSISRGIALGLGSYYLFILFILVNGVAALVPNLKLKLGLVLLPVLASAWMFFPNNPIRGLVYCSLTGILPLLAIGLAQRLHRLFSPKEVTHG</sequence>
<evidence type="ECO:0000313" key="3">
    <source>
        <dbReference type="EMBL" id="MCK9813615.1"/>
    </source>
</evidence>
<name>A0A9X1YQZ5_9PSED</name>
<reference evidence="4 5" key="2">
    <citation type="journal article" date="2023" name="Plant Pathol.">
        <title>Dismantling and reorganizing Pseudomonas marginalis sensu#lato.</title>
        <authorList>
            <person name="Sawada H."/>
            <person name="Fujikawa T."/>
            <person name="Satou M."/>
        </authorList>
    </citation>
    <scope>NUCLEOTIDE SEQUENCE [LARGE SCALE GENOMIC DNA]</scope>
    <source>
        <strain evidence="2 4">MAFF 302030</strain>
        <strain evidence="3 5">MAFF 302046</strain>
    </source>
</reference>
<feature type="transmembrane region" description="Helical" evidence="1">
    <location>
        <begin position="62"/>
        <end position="85"/>
    </location>
</feature>
<feature type="transmembrane region" description="Helical" evidence="1">
    <location>
        <begin position="114"/>
        <end position="132"/>
    </location>
</feature>
<proteinExistence type="predicted"/>
<protein>
    <submittedName>
        <fullName evidence="2">Uncharacterized protein</fullName>
    </submittedName>
</protein>
<organism evidence="2 4">
    <name type="scientific">Pseudomonas morbosilactucae</name>
    <dbReference type="NCBI Taxonomy" id="2938197"/>
    <lineage>
        <taxon>Bacteria</taxon>
        <taxon>Pseudomonadati</taxon>
        <taxon>Pseudomonadota</taxon>
        <taxon>Gammaproteobacteria</taxon>
        <taxon>Pseudomonadales</taxon>
        <taxon>Pseudomonadaceae</taxon>
        <taxon>Pseudomonas</taxon>
    </lineage>
</organism>
<keyword evidence="1" id="KW-1133">Transmembrane helix</keyword>
<dbReference type="Proteomes" id="UP001155163">
    <property type="component" value="Unassembled WGS sequence"/>
</dbReference>
<evidence type="ECO:0000313" key="4">
    <source>
        <dbReference type="Proteomes" id="UP001155059"/>
    </source>
</evidence>
<dbReference type="RefSeq" id="WP_268261423.1">
    <property type="nucleotide sequence ID" value="NZ_JALQCW010000005.1"/>
</dbReference>
<dbReference type="AlphaFoldDB" id="A0A9X1YQZ5"/>
<feature type="transmembrane region" description="Helical" evidence="1">
    <location>
        <begin position="22"/>
        <end position="42"/>
    </location>
</feature>
<dbReference type="EMBL" id="JALQCW010000005">
    <property type="protein sequence ID" value="MCK9796738.1"/>
    <property type="molecule type" value="Genomic_DNA"/>
</dbReference>
<dbReference type="EMBL" id="JALQCX010000009">
    <property type="protein sequence ID" value="MCK9813615.1"/>
    <property type="molecule type" value="Genomic_DNA"/>
</dbReference>
<comment type="caution">
    <text evidence="2">The sequence shown here is derived from an EMBL/GenBank/DDBJ whole genome shotgun (WGS) entry which is preliminary data.</text>
</comment>
<keyword evidence="1" id="KW-0812">Transmembrane</keyword>
<dbReference type="Proteomes" id="UP001155059">
    <property type="component" value="Unassembled WGS sequence"/>
</dbReference>